<accession>A0ACA9S8C1</accession>
<feature type="non-terminal residue" evidence="1">
    <location>
        <position position="1"/>
    </location>
</feature>
<evidence type="ECO:0000313" key="1">
    <source>
        <dbReference type="EMBL" id="CAG8831489.1"/>
    </source>
</evidence>
<protein>
    <submittedName>
        <fullName evidence="1">15995_t:CDS:1</fullName>
    </submittedName>
</protein>
<keyword evidence="2" id="KW-1185">Reference proteome</keyword>
<dbReference type="Proteomes" id="UP000789920">
    <property type="component" value="Unassembled WGS sequence"/>
</dbReference>
<reference evidence="1" key="1">
    <citation type="submission" date="2021-06" db="EMBL/GenBank/DDBJ databases">
        <authorList>
            <person name="Kallberg Y."/>
            <person name="Tangrot J."/>
            <person name="Rosling A."/>
        </authorList>
    </citation>
    <scope>NUCLEOTIDE SEQUENCE</scope>
    <source>
        <strain evidence="1">MA461A</strain>
    </source>
</reference>
<proteinExistence type="predicted"/>
<organism evidence="1 2">
    <name type="scientific">Racocetra persica</name>
    <dbReference type="NCBI Taxonomy" id="160502"/>
    <lineage>
        <taxon>Eukaryota</taxon>
        <taxon>Fungi</taxon>
        <taxon>Fungi incertae sedis</taxon>
        <taxon>Mucoromycota</taxon>
        <taxon>Glomeromycotina</taxon>
        <taxon>Glomeromycetes</taxon>
        <taxon>Diversisporales</taxon>
        <taxon>Gigasporaceae</taxon>
        <taxon>Racocetra</taxon>
    </lineage>
</organism>
<evidence type="ECO:0000313" key="2">
    <source>
        <dbReference type="Proteomes" id="UP000789920"/>
    </source>
</evidence>
<gene>
    <name evidence="1" type="ORF">RPERSI_LOCUS28162</name>
</gene>
<dbReference type="EMBL" id="CAJVQC010101525">
    <property type="protein sequence ID" value="CAG8831489.1"/>
    <property type="molecule type" value="Genomic_DNA"/>
</dbReference>
<sequence>KSELNNIEIINCPQLAEFRCYNNKLTSLNLINCPNLQVIDCSNNLLTKIELPLKAKKLEKLYLGNNNFPEQDLSLFKDLVNLKELSIGNYRNTNLKEISTGNYGKNPIRQDTYNRFHGSLEPLAELTKLELLEINSTDIDNGLEYLNDAVIVYCLAEEKIIAVLRKQLKKTREEKVQLEEQLQTEKEEFKKFQDKS</sequence>
<comment type="caution">
    <text evidence="1">The sequence shown here is derived from an EMBL/GenBank/DDBJ whole genome shotgun (WGS) entry which is preliminary data.</text>
</comment>
<name>A0ACA9S8C1_9GLOM</name>
<feature type="non-terminal residue" evidence="1">
    <location>
        <position position="196"/>
    </location>
</feature>